<dbReference type="Proteomes" id="UP000483078">
    <property type="component" value="Unassembled WGS sequence"/>
</dbReference>
<comment type="caution">
    <text evidence="2">The sequence shown here is derived from an EMBL/GenBank/DDBJ whole genome shotgun (WGS) entry which is preliminary data.</text>
</comment>
<name>A0A7C9HCF2_9RHOB</name>
<evidence type="ECO:0000313" key="3">
    <source>
        <dbReference type="Proteomes" id="UP000483078"/>
    </source>
</evidence>
<evidence type="ECO:0000313" key="2">
    <source>
        <dbReference type="EMBL" id="MTJ04807.1"/>
    </source>
</evidence>
<feature type="domain" description="Nitrile hydratase beta subunit-like N-terminal" evidence="1">
    <location>
        <begin position="8"/>
        <end position="92"/>
    </location>
</feature>
<dbReference type="Gene3D" id="1.10.472.20">
    <property type="entry name" value="Nitrile hydratase, beta subunit"/>
    <property type="match status" value="1"/>
</dbReference>
<organism evidence="2 3">
    <name type="scientific">Sediminimonas qiaohouensis</name>
    <dbReference type="NCBI Taxonomy" id="552061"/>
    <lineage>
        <taxon>Bacteria</taxon>
        <taxon>Pseudomonadati</taxon>
        <taxon>Pseudomonadota</taxon>
        <taxon>Alphaproteobacteria</taxon>
        <taxon>Rhodobacterales</taxon>
        <taxon>Roseobacteraceae</taxon>
        <taxon>Sediminimonas</taxon>
    </lineage>
</organism>
<accession>A0A7C9HCF2</accession>
<dbReference type="InterPro" id="IPR049054">
    <property type="entry name" value="CN_hydtase_beta-like_N"/>
</dbReference>
<dbReference type="EMBL" id="VENJ01000011">
    <property type="protein sequence ID" value="MTJ04807.1"/>
    <property type="molecule type" value="Genomic_DNA"/>
</dbReference>
<sequence length="108" mass="11755">MTLSPTPEDAPRFDAPWHAQVFALTVALSEAGAFTWPEWTDTFAATLRARGVDGPLDGSEDYYLAWLAALEDMARARGFAGPDAVADMAERWRAAYLSTPHGDPVKLS</sequence>
<protein>
    <submittedName>
        <fullName evidence="2">Nitrile hydratase accessory protein</fullName>
    </submittedName>
</protein>
<dbReference type="InterPro" id="IPR042262">
    <property type="entry name" value="CN_hydtase_beta_C"/>
</dbReference>
<proteinExistence type="predicted"/>
<dbReference type="AlphaFoldDB" id="A0A7C9HCF2"/>
<dbReference type="RefSeq" id="WP_026758646.1">
    <property type="nucleotide sequence ID" value="NZ_VENJ01000011.1"/>
</dbReference>
<dbReference type="InterPro" id="IPR008990">
    <property type="entry name" value="Elect_transpt_acc-like_dom_sf"/>
</dbReference>
<dbReference type="NCBIfam" id="TIGR03889">
    <property type="entry name" value="nitrile_acc"/>
    <property type="match status" value="1"/>
</dbReference>
<dbReference type="SUPFAM" id="SSF50090">
    <property type="entry name" value="Electron transport accessory proteins"/>
    <property type="match status" value="1"/>
</dbReference>
<gene>
    <name evidence="2" type="ORF">FH759_08975</name>
</gene>
<evidence type="ECO:0000259" key="1">
    <source>
        <dbReference type="Pfam" id="PF21006"/>
    </source>
</evidence>
<reference evidence="2 3" key="1">
    <citation type="submission" date="2019-06" db="EMBL/GenBank/DDBJ databases">
        <title>Enrichment of Autotrophic Halophilic Microorganisms from Red Sea Brine Pool Using Microbial Electrosynthesis System.</title>
        <authorList>
            <person name="Alqahtani M.F."/>
            <person name="Bajracharya S."/>
            <person name="Katuri K.P."/>
            <person name="Ali M."/>
            <person name="Saikaly P.E."/>
        </authorList>
    </citation>
    <scope>NUCLEOTIDE SEQUENCE [LARGE SCALE GENOMIC DNA]</scope>
    <source>
        <strain evidence="2">MES6</strain>
    </source>
</reference>
<dbReference type="Pfam" id="PF21006">
    <property type="entry name" value="NHase_beta_N"/>
    <property type="match status" value="1"/>
</dbReference>
<dbReference type="InterPro" id="IPR023808">
    <property type="entry name" value="Nitrile_Hydratase_acc_put"/>
</dbReference>